<evidence type="ECO:0000313" key="2">
    <source>
        <dbReference type="Proteomes" id="UP000823749"/>
    </source>
</evidence>
<dbReference type="EMBL" id="JACTNZ010000010">
    <property type="protein sequence ID" value="KAG5527557.1"/>
    <property type="molecule type" value="Genomic_DNA"/>
</dbReference>
<comment type="caution">
    <text evidence="1">The sequence shown here is derived from an EMBL/GenBank/DDBJ whole genome shotgun (WGS) entry which is preliminary data.</text>
</comment>
<evidence type="ECO:0000313" key="1">
    <source>
        <dbReference type="EMBL" id="KAG5527557.1"/>
    </source>
</evidence>
<protein>
    <recommendedName>
        <fullName evidence="3">DUF4283 domain-containing protein</fullName>
    </recommendedName>
</protein>
<keyword evidence="2" id="KW-1185">Reference proteome</keyword>
<name>A0AAV6IGD9_9ERIC</name>
<proteinExistence type="predicted"/>
<dbReference type="AlphaFoldDB" id="A0AAV6IGD9"/>
<accession>A0AAV6IGD9</accession>
<dbReference type="Proteomes" id="UP000823749">
    <property type="component" value="Chromosome 10"/>
</dbReference>
<sequence>MRRLIAAQDLEKKFKNEGKGDVQIKPMGGRFVILTFTNEELRNKVLEEKWAWNVPFFRAIGSIWGHFIEVNDETLMEISFAKGRVLIATENPNKIVGKV</sequence>
<evidence type="ECO:0008006" key="3">
    <source>
        <dbReference type="Google" id="ProtNLM"/>
    </source>
</evidence>
<reference evidence="1" key="1">
    <citation type="submission" date="2020-08" db="EMBL/GenBank/DDBJ databases">
        <title>Plant Genome Project.</title>
        <authorList>
            <person name="Zhang R.-G."/>
        </authorList>
    </citation>
    <scope>NUCLEOTIDE SEQUENCE</scope>
    <source>
        <strain evidence="1">WSP0</strain>
        <tissue evidence="1">Leaf</tissue>
    </source>
</reference>
<organism evidence="1 2">
    <name type="scientific">Rhododendron griersonianum</name>
    <dbReference type="NCBI Taxonomy" id="479676"/>
    <lineage>
        <taxon>Eukaryota</taxon>
        <taxon>Viridiplantae</taxon>
        <taxon>Streptophyta</taxon>
        <taxon>Embryophyta</taxon>
        <taxon>Tracheophyta</taxon>
        <taxon>Spermatophyta</taxon>
        <taxon>Magnoliopsida</taxon>
        <taxon>eudicotyledons</taxon>
        <taxon>Gunneridae</taxon>
        <taxon>Pentapetalae</taxon>
        <taxon>asterids</taxon>
        <taxon>Ericales</taxon>
        <taxon>Ericaceae</taxon>
        <taxon>Ericoideae</taxon>
        <taxon>Rhodoreae</taxon>
        <taxon>Rhododendron</taxon>
    </lineage>
</organism>
<gene>
    <name evidence="1" type="ORF">RHGRI_028461</name>
</gene>